<accession>A0A6A5X1W9</accession>
<dbReference type="PANTHER" id="PTHR13136">
    <property type="entry name" value="TESTIS DEVELOPMENT PROTEIN PRTD"/>
    <property type="match status" value="1"/>
</dbReference>
<feature type="non-terminal residue" evidence="2">
    <location>
        <position position="218"/>
    </location>
</feature>
<dbReference type="EMBL" id="ML977567">
    <property type="protein sequence ID" value="KAF2004536.1"/>
    <property type="molecule type" value="Genomic_DNA"/>
</dbReference>
<dbReference type="Proteomes" id="UP000799779">
    <property type="component" value="Unassembled WGS sequence"/>
</dbReference>
<evidence type="ECO:0000313" key="2">
    <source>
        <dbReference type="EMBL" id="KAF2004536.1"/>
    </source>
</evidence>
<feature type="domain" description="KANL3/Tex30 alpha/beta hydrolase-like" evidence="1">
    <location>
        <begin position="3"/>
        <end position="170"/>
    </location>
</feature>
<sequence length="218" mass="23696">SPTLIFTHGAGGTLSTTAVVDFCNGYSTSHPVLAFRGSMNLGARVKGFHACMEHLDASQSADDKGEKKLVLGGRSMGARAAVIAANKIHILNEDDVKEVDLILVSYPLKTTGQIREDILLELPASISVLFVVGSKDAMCPIGLLNRVRKEMKAKSWLVVMDGADHGMHLKPVQAEKALGEMSGRLAAEWVGGKREEGVERVWWKEEGDEVQRGTWSER</sequence>
<dbReference type="OrthoDB" id="6415022at2759"/>
<dbReference type="InterPro" id="IPR026555">
    <property type="entry name" value="NSL3/Tex30"/>
</dbReference>
<evidence type="ECO:0000313" key="3">
    <source>
        <dbReference type="Proteomes" id="UP000799779"/>
    </source>
</evidence>
<dbReference type="InterPro" id="IPR046879">
    <property type="entry name" value="KANL3/Tex30_Abhydrolase"/>
</dbReference>
<dbReference type="PANTHER" id="PTHR13136:SF11">
    <property type="entry name" value="TESTIS-EXPRESSED PROTEIN 30"/>
    <property type="match status" value="1"/>
</dbReference>
<evidence type="ECO:0000259" key="1">
    <source>
        <dbReference type="Pfam" id="PF20408"/>
    </source>
</evidence>
<gene>
    <name evidence="2" type="ORF">P154DRAFT_395264</name>
</gene>
<proteinExistence type="predicted"/>
<feature type="non-terminal residue" evidence="2">
    <location>
        <position position="1"/>
    </location>
</feature>
<keyword evidence="3" id="KW-1185">Reference proteome</keyword>
<protein>
    <recommendedName>
        <fullName evidence="1">KANL3/Tex30 alpha/beta hydrolase-like domain-containing protein</fullName>
    </recommendedName>
</protein>
<dbReference type="InterPro" id="IPR029058">
    <property type="entry name" value="AB_hydrolase_fold"/>
</dbReference>
<organism evidence="2 3">
    <name type="scientific">Amniculicola lignicola CBS 123094</name>
    <dbReference type="NCBI Taxonomy" id="1392246"/>
    <lineage>
        <taxon>Eukaryota</taxon>
        <taxon>Fungi</taxon>
        <taxon>Dikarya</taxon>
        <taxon>Ascomycota</taxon>
        <taxon>Pezizomycotina</taxon>
        <taxon>Dothideomycetes</taxon>
        <taxon>Pleosporomycetidae</taxon>
        <taxon>Pleosporales</taxon>
        <taxon>Amniculicolaceae</taxon>
        <taxon>Amniculicola</taxon>
    </lineage>
</organism>
<name>A0A6A5X1W9_9PLEO</name>
<dbReference type="AlphaFoldDB" id="A0A6A5X1W9"/>
<dbReference type="Gene3D" id="3.40.50.1820">
    <property type="entry name" value="alpha/beta hydrolase"/>
    <property type="match status" value="1"/>
</dbReference>
<reference evidence="2" key="1">
    <citation type="journal article" date="2020" name="Stud. Mycol.">
        <title>101 Dothideomycetes genomes: a test case for predicting lifestyles and emergence of pathogens.</title>
        <authorList>
            <person name="Haridas S."/>
            <person name="Albert R."/>
            <person name="Binder M."/>
            <person name="Bloem J."/>
            <person name="Labutti K."/>
            <person name="Salamov A."/>
            <person name="Andreopoulos B."/>
            <person name="Baker S."/>
            <person name="Barry K."/>
            <person name="Bills G."/>
            <person name="Bluhm B."/>
            <person name="Cannon C."/>
            <person name="Castanera R."/>
            <person name="Culley D."/>
            <person name="Daum C."/>
            <person name="Ezra D."/>
            <person name="Gonzalez J."/>
            <person name="Henrissat B."/>
            <person name="Kuo A."/>
            <person name="Liang C."/>
            <person name="Lipzen A."/>
            <person name="Lutzoni F."/>
            <person name="Magnuson J."/>
            <person name="Mondo S."/>
            <person name="Nolan M."/>
            <person name="Ohm R."/>
            <person name="Pangilinan J."/>
            <person name="Park H.-J."/>
            <person name="Ramirez L."/>
            <person name="Alfaro M."/>
            <person name="Sun H."/>
            <person name="Tritt A."/>
            <person name="Yoshinaga Y."/>
            <person name="Zwiers L.-H."/>
            <person name="Turgeon B."/>
            <person name="Goodwin S."/>
            <person name="Spatafora J."/>
            <person name="Crous P."/>
            <person name="Grigoriev I."/>
        </authorList>
    </citation>
    <scope>NUCLEOTIDE SEQUENCE</scope>
    <source>
        <strain evidence="2">CBS 123094</strain>
    </source>
</reference>
<dbReference type="Pfam" id="PF20408">
    <property type="entry name" value="Abhydrolase_11"/>
    <property type="match status" value="1"/>
</dbReference>
<dbReference type="SUPFAM" id="SSF53474">
    <property type="entry name" value="alpha/beta-Hydrolases"/>
    <property type="match status" value="1"/>
</dbReference>